<dbReference type="OrthoDB" id="122883at2"/>
<dbReference type="RefSeq" id="WP_127015273.1">
    <property type="nucleotide sequence ID" value="NZ_CP016379.1"/>
</dbReference>
<protein>
    <recommendedName>
        <fullName evidence="2">DZANK-type domain-containing protein</fullName>
    </recommendedName>
</protein>
<dbReference type="KEGG" id="aft:BBF96_00085"/>
<dbReference type="AlphaFoldDB" id="A0A3Q9HNH4"/>
<evidence type="ECO:0000313" key="3">
    <source>
        <dbReference type="EMBL" id="AZR71943.1"/>
    </source>
</evidence>
<keyword evidence="1" id="KW-0472">Membrane</keyword>
<dbReference type="EMBL" id="CP016379">
    <property type="protein sequence ID" value="AZR71943.1"/>
    <property type="molecule type" value="Genomic_DNA"/>
</dbReference>
<name>A0A3Q9HNH4_9FIRM</name>
<dbReference type="Proteomes" id="UP000267250">
    <property type="component" value="Chromosome"/>
</dbReference>
<feature type="transmembrane region" description="Helical" evidence="1">
    <location>
        <begin position="212"/>
        <end position="231"/>
    </location>
</feature>
<feature type="transmembrane region" description="Helical" evidence="1">
    <location>
        <begin position="183"/>
        <end position="200"/>
    </location>
</feature>
<keyword evidence="1" id="KW-1133">Transmembrane helix</keyword>
<feature type="domain" description="DZANK-type" evidence="2">
    <location>
        <begin position="238"/>
        <end position="281"/>
    </location>
</feature>
<keyword evidence="1" id="KW-0812">Transmembrane</keyword>
<evidence type="ECO:0000256" key="1">
    <source>
        <dbReference type="SAM" id="Phobius"/>
    </source>
</evidence>
<keyword evidence="4" id="KW-1185">Reference proteome</keyword>
<organism evidence="3 4">
    <name type="scientific">Anoxybacter fermentans</name>
    <dbReference type="NCBI Taxonomy" id="1323375"/>
    <lineage>
        <taxon>Bacteria</taxon>
        <taxon>Bacillati</taxon>
        <taxon>Bacillota</taxon>
        <taxon>Clostridia</taxon>
        <taxon>Halanaerobiales</taxon>
        <taxon>Anoxybacter</taxon>
    </lineage>
</organism>
<dbReference type="Pfam" id="PF12773">
    <property type="entry name" value="DZR"/>
    <property type="match status" value="1"/>
</dbReference>
<feature type="transmembrane region" description="Helical" evidence="1">
    <location>
        <begin position="20"/>
        <end position="39"/>
    </location>
</feature>
<sequence>MRKKVKYILIGLLNNQVWTLIIAGLAALILLSSAIYISLAKKVEQNFDQIVFSDLKRRFNSILNQEDPKTAFYQEMKKFLEKYSYFKAIYISEMENANESGANKRVKVIWAVPEKLEGQVWTERGWDHSIVEAVGGRGKWTYSYSVISQKVEENMPGHEVTLITSEWRDLNTWFAYRRQAEHILEWSLVIYWLALAFWVYQDARKRKYHPLLWGALTLVTNLVGLVMYLLIRPELQICPQCFIELAEDYNVCPYCGYCLKELCKQCGQGLKEEWEYCPHCGEKKSSL</sequence>
<reference evidence="3 4" key="1">
    <citation type="submission" date="2016-07" db="EMBL/GenBank/DDBJ databases">
        <title>Genome and transcriptome analysis of iron-reducing fermentative bacteria Anoxybacter fermentans.</title>
        <authorList>
            <person name="Zeng X."/>
            <person name="Shao Z."/>
        </authorList>
    </citation>
    <scope>NUCLEOTIDE SEQUENCE [LARGE SCALE GENOMIC DNA]</scope>
    <source>
        <strain evidence="3 4">DY22613</strain>
    </source>
</reference>
<accession>A0A3Q9HNH4</accession>
<evidence type="ECO:0000313" key="4">
    <source>
        <dbReference type="Proteomes" id="UP000267250"/>
    </source>
</evidence>
<proteinExistence type="predicted"/>
<dbReference type="InterPro" id="IPR025874">
    <property type="entry name" value="DZR"/>
</dbReference>
<evidence type="ECO:0000259" key="2">
    <source>
        <dbReference type="Pfam" id="PF12773"/>
    </source>
</evidence>
<gene>
    <name evidence="3" type="ORF">BBF96_00085</name>
</gene>